<dbReference type="SUPFAM" id="SSF52833">
    <property type="entry name" value="Thioredoxin-like"/>
    <property type="match status" value="1"/>
</dbReference>
<organism evidence="7 8">
    <name type="scientific">Prosthecomicrobium pneumaticum</name>
    <dbReference type="NCBI Taxonomy" id="81895"/>
    <lineage>
        <taxon>Bacteria</taxon>
        <taxon>Pseudomonadati</taxon>
        <taxon>Pseudomonadota</taxon>
        <taxon>Alphaproteobacteria</taxon>
        <taxon>Hyphomicrobiales</taxon>
        <taxon>Kaistiaceae</taxon>
        <taxon>Prosthecomicrobium</taxon>
    </lineage>
</organism>
<dbReference type="PROSITE" id="PS51352">
    <property type="entry name" value="THIOREDOXIN_2"/>
    <property type="match status" value="1"/>
</dbReference>
<keyword evidence="4" id="KW-1015">Disulfide bond</keyword>
<dbReference type="Pfam" id="PF02630">
    <property type="entry name" value="SCO1-SenC"/>
    <property type="match status" value="1"/>
</dbReference>
<dbReference type="RefSeq" id="WP_183853418.1">
    <property type="nucleotide sequence ID" value="NZ_JACHOO010000002.1"/>
</dbReference>
<evidence type="ECO:0000256" key="5">
    <source>
        <dbReference type="SAM" id="Phobius"/>
    </source>
</evidence>
<dbReference type="Proteomes" id="UP000523821">
    <property type="component" value="Unassembled WGS sequence"/>
</dbReference>
<protein>
    <submittedName>
        <fullName evidence="7">Protein SCO1/2</fullName>
    </submittedName>
</protein>
<evidence type="ECO:0000256" key="3">
    <source>
        <dbReference type="PIRSR" id="PIRSR603782-1"/>
    </source>
</evidence>
<dbReference type="InterPro" id="IPR013766">
    <property type="entry name" value="Thioredoxin_domain"/>
</dbReference>
<evidence type="ECO:0000313" key="7">
    <source>
        <dbReference type="EMBL" id="MBB5752083.1"/>
    </source>
</evidence>
<dbReference type="InterPro" id="IPR003782">
    <property type="entry name" value="SCO1/SenC"/>
</dbReference>
<keyword evidence="5" id="KW-0472">Membrane</keyword>
<keyword evidence="3" id="KW-0479">Metal-binding</keyword>
<comment type="similarity">
    <text evidence="1">Belongs to the SCO1/2 family.</text>
</comment>
<feature type="binding site" evidence="3">
    <location>
        <position position="86"/>
    </location>
    <ligand>
        <name>Cu cation</name>
        <dbReference type="ChEBI" id="CHEBI:23378"/>
    </ligand>
</feature>
<evidence type="ECO:0000256" key="2">
    <source>
        <dbReference type="ARBA" id="ARBA00023008"/>
    </source>
</evidence>
<dbReference type="PANTHER" id="PTHR12151">
    <property type="entry name" value="ELECTRON TRANSPORT PROTIN SCO1/SENC FAMILY MEMBER"/>
    <property type="match status" value="1"/>
</dbReference>
<evidence type="ECO:0000256" key="1">
    <source>
        <dbReference type="ARBA" id="ARBA00010996"/>
    </source>
</evidence>
<comment type="caution">
    <text evidence="7">The sequence shown here is derived from an EMBL/GenBank/DDBJ whole genome shotgun (WGS) entry which is preliminary data.</text>
</comment>
<keyword evidence="8" id="KW-1185">Reference proteome</keyword>
<dbReference type="CDD" id="cd02968">
    <property type="entry name" value="SCO"/>
    <property type="match status" value="1"/>
</dbReference>
<evidence type="ECO:0000256" key="4">
    <source>
        <dbReference type="PIRSR" id="PIRSR603782-2"/>
    </source>
</evidence>
<accession>A0A7W9FL11</accession>
<dbReference type="Gene3D" id="3.40.30.10">
    <property type="entry name" value="Glutaredoxin"/>
    <property type="match status" value="1"/>
</dbReference>
<dbReference type="InterPro" id="IPR036249">
    <property type="entry name" value="Thioredoxin-like_sf"/>
</dbReference>
<dbReference type="FunFam" id="3.40.30.10:FF:000013">
    <property type="entry name" value="Blast:Protein SCO1 homolog, mitochondrial"/>
    <property type="match status" value="1"/>
</dbReference>
<feature type="binding site" evidence="3">
    <location>
        <position position="174"/>
    </location>
    <ligand>
        <name>Cu cation</name>
        <dbReference type="ChEBI" id="CHEBI:23378"/>
    </ligand>
</feature>
<gene>
    <name evidence="7" type="ORF">GGQ63_001135</name>
</gene>
<feature type="domain" description="Thioredoxin" evidence="6">
    <location>
        <begin position="48"/>
        <end position="210"/>
    </location>
</feature>
<feature type="disulfide bond" description="Redox-active" evidence="4">
    <location>
        <begin position="86"/>
        <end position="90"/>
    </location>
</feature>
<name>A0A7W9FL11_9HYPH</name>
<dbReference type="GO" id="GO:0046872">
    <property type="term" value="F:metal ion binding"/>
    <property type="evidence" value="ECO:0007669"/>
    <property type="project" value="UniProtKB-KW"/>
</dbReference>
<feature type="transmembrane region" description="Helical" evidence="5">
    <location>
        <begin position="20"/>
        <end position="40"/>
    </location>
</feature>
<sequence length="210" mass="23074">MTQGPGKSPAVTLLRIVRYLLWAAIVVLVLAVGAMSFSVWQAGKSMGLQASSMGGPFSVVDTKGERVTQADLEGHPSVLFFGFTFCPEVCPTTLYETTQWLKALGPDADRLKVYFVTVDPERDTQEQMAAYLSAFDPRIVGLTGSRPEIDGMLKAWRVYSRKVPLDDGDYTMDHTATVYLLDRDARLAGTIDYKEAEDTALAKLKRLIAG</sequence>
<dbReference type="PANTHER" id="PTHR12151:SF25">
    <property type="entry name" value="LINALOOL DEHYDRATASE_ISOMERASE DOMAIN-CONTAINING PROTEIN"/>
    <property type="match status" value="1"/>
</dbReference>
<proteinExistence type="inferred from homology"/>
<evidence type="ECO:0000259" key="6">
    <source>
        <dbReference type="PROSITE" id="PS51352"/>
    </source>
</evidence>
<dbReference type="AlphaFoldDB" id="A0A7W9FL11"/>
<evidence type="ECO:0000313" key="8">
    <source>
        <dbReference type="Proteomes" id="UP000523821"/>
    </source>
</evidence>
<reference evidence="7 8" key="1">
    <citation type="submission" date="2020-08" db="EMBL/GenBank/DDBJ databases">
        <title>Genomic Encyclopedia of Type Strains, Phase IV (KMG-IV): sequencing the most valuable type-strain genomes for metagenomic binning, comparative biology and taxonomic classification.</title>
        <authorList>
            <person name="Goeker M."/>
        </authorList>
    </citation>
    <scope>NUCLEOTIDE SEQUENCE [LARGE SCALE GENOMIC DNA]</scope>
    <source>
        <strain evidence="7 8">DSM 16268</strain>
    </source>
</reference>
<keyword evidence="5" id="KW-0812">Transmembrane</keyword>
<dbReference type="EMBL" id="JACHOO010000002">
    <property type="protein sequence ID" value="MBB5752083.1"/>
    <property type="molecule type" value="Genomic_DNA"/>
</dbReference>
<feature type="binding site" evidence="3">
    <location>
        <position position="90"/>
    </location>
    <ligand>
        <name>Cu cation</name>
        <dbReference type="ChEBI" id="CHEBI:23378"/>
    </ligand>
</feature>
<keyword evidence="5" id="KW-1133">Transmembrane helix</keyword>
<keyword evidence="2 3" id="KW-0186">Copper</keyword>